<gene>
    <name evidence="2" type="ORF">ABN611_08730</name>
</gene>
<reference evidence="2" key="1">
    <citation type="submission" date="2024-06" db="EMBL/GenBank/DDBJ databases">
        <title>Kribbella sp. strain HUAS MG21 genome sequences.</title>
        <authorList>
            <person name="Mo P."/>
        </authorList>
    </citation>
    <scope>NUCLEOTIDE SEQUENCE</scope>
    <source>
        <strain evidence="2">HUAS MG21</strain>
    </source>
</reference>
<accession>A0AAU7TIM6</accession>
<dbReference type="RefSeq" id="WP_350279299.1">
    <property type="nucleotide sequence ID" value="NZ_CP158165.1"/>
</dbReference>
<evidence type="ECO:0008006" key="3">
    <source>
        <dbReference type="Google" id="ProtNLM"/>
    </source>
</evidence>
<evidence type="ECO:0000256" key="1">
    <source>
        <dbReference type="SAM" id="Coils"/>
    </source>
</evidence>
<sequence>MPDKLIGGKQPPWAIVVLPEDSVVEFEALLRPGLERHFTRVEFVSTEGASDLHQGEYDAAIVIGDPPNHLSRNLNVLQFGGSFLAVDPQAIPGLSHDDPAWSRWRLFWFDGPTAKQFRISQAAIDGGLAALAEATLRPAEGVRYKHLDWQLINGSAAELPVHTALTPFLVDSAGRVLAARLQRGDTPDDGELWCLPADAANAVEEWVAAAIRHWRAAGQEAFADADAWTEDPSWTTHIEDRSTSEYRTRLDAIEVQRAELTAELEGLLAAREDARRQADSNERRLLTAQGPELVEEVSAALGRLGFEVIDADTLPQHSNGRKQEDLRITDEAWTCLVEIKGYAKGNAKTGDLLQLGKAVTVFVLHEQREPDAQWYVVNQSFQMPPADRPEPFAGAREEVEIFAGNNGLVIDTRALFTLDKDVQAGVLTPLDARRMLREARGVLRYPSGSEEGGA</sequence>
<organism evidence="2">
    <name type="scientific">Kribbella sp. HUAS MG21</name>
    <dbReference type="NCBI Taxonomy" id="3160966"/>
    <lineage>
        <taxon>Bacteria</taxon>
        <taxon>Bacillati</taxon>
        <taxon>Actinomycetota</taxon>
        <taxon>Actinomycetes</taxon>
        <taxon>Propionibacteriales</taxon>
        <taxon>Kribbellaceae</taxon>
        <taxon>Kribbella</taxon>
    </lineage>
</organism>
<dbReference type="AlphaFoldDB" id="A0AAU7TIM6"/>
<proteinExistence type="predicted"/>
<keyword evidence="1" id="KW-0175">Coiled coil</keyword>
<name>A0AAU7TIM6_9ACTN</name>
<evidence type="ECO:0000313" key="2">
    <source>
        <dbReference type="EMBL" id="XBV26500.1"/>
    </source>
</evidence>
<dbReference type="EMBL" id="CP158165">
    <property type="protein sequence ID" value="XBV26500.1"/>
    <property type="molecule type" value="Genomic_DNA"/>
</dbReference>
<feature type="coiled-coil region" evidence="1">
    <location>
        <begin position="250"/>
        <end position="284"/>
    </location>
</feature>
<protein>
    <recommendedName>
        <fullName evidence="3">Restriction endonuclease type IV Mrr domain-containing protein</fullName>
    </recommendedName>
</protein>